<protein>
    <submittedName>
        <fullName evidence="3">Antho-RFamide neuropeptides type 1</fullName>
    </submittedName>
</protein>
<keyword evidence="2" id="KW-1185">Reference proteome</keyword>
<sequence length="166" mass="19242">MLSNKKVKLLFALVLIVVEVVKSDDKNFSLEVNKDVKRFIKDILDAKSEEQLMSGRFGKSLPDEEDIDNEVENEYDNEYDDETESQGIINGRYGRQLLRGRFGRQNDNKAASKESQWLGGRFGKEVATQWFNGRFGREIGGRFLPRFGREFNKPHYRGRFGRVAKL</sequence>
<accession>A0ABM4CJX5</accession>
<evidence type="ECO:0000256" key="1">
    <source>
        <dbReference type="SAM" id="SignalP"/>
    </source>
</evidence>
<reference evidence="3" key="1">
    <citation type="submission" date="2025-08" db="UniProtKB">
        <authorList>
            <consortium name="RefSeq"/>
        </authorList>
    </citation>
    <scope>IDENTIFICATION</scope>
</reference>
<proteinExistence type="predicted"/>
<dbReference type="Proteomes" id="UP001652625">
    <property type="component" value="Chromosome 09"/>
</dbReference>
<evidence type="ECO:0000313" key="3">
    <source>
        <dbReference type="RefSeq" id="XP_065662058.1"/>
    </source>
</evidence>
<keyword evidence="1" id="KW-0732">Signal</keyword>
<gene>
    <name evidence="3" type="primary">LOC100192287</name>
</gene>
<dbReference type="GeneID" id="100192287"/>
<name>A0ABM4CJX5_HYDVU</name>
<dbReference type="GO" id="GO:0007218">
    <property type="term" value="P:neuropeptide signaling pathway"/>
    <property type="evidence" value="ECO:0007669"/>
    <property type="project" value="UniProtKB-KW"/>
</dbReference>
<organism evidence="2 3">
    <name type="scientific">Hydra vulgaris</name>
    <name type="common">Hydra</name>
    <name type="synonym">Hydra attenuata</name>
    <dbReference type="NCBI Taxonomy" id="6087"/>
    <lineage>
        <taxon>Eukaryota</taxon>
        <taxon>Metazoa</taxon>
        <taxon>Cnidaria</taxon>
        <taxon>Hydrozoa</taxon>
        <taxon>Hydroidolina</taxon>
        <taxon>Anthoathecata</taxon>
        <taxon>Aplanulata</taxon>
        <taxon>Hydridae</taxon>
        <taxon>Hydra</taxon>
    </lineage>
</organism>
<feature type="chain" id="PRO_5046333521" evidence="1">
    <location>
        <begin position="24"/>
        <end position="166"/>
    </location>
</feature>
<keyword evidence="3" id="KW-0527">Neuropeptide</keyword>
<feature type="signal peptide" evidence="1">
    <location>
        <begin position="1"/>
        <end position="23"/>
    </location>
</feature>
<dbReference type="RefSeq" id="XP_065662058.1">
    <property type="nucleotide sequence ID" value="XM_065805986.1"/>
</dbReference>
<evidence type="ECO:0000313" key="2">
    <source>
        <dbReference type="Proteomes" id="UP001652625"/>
    </source>
</evidence>